<organism evidence="1 2">
    <name type="scientific">Hespellia stercorisuis DSM 15480</name>
    <dbReference type="NCBI Taxonomy" id="1121950"/>
    <lineage>
        <taxon>Bacteria</taxon>
        <taxon>Bacillati</taxon>
        <taxon>Bacillota</taxon>
        <taxon>Clostridia</taxon>
        <taxon>Lachnospirales</taxon>
        <taxon>Lachnospiraceae</taxon>
        <taxon>Hespellia</taxon>
    </lineage>
</organism>
<evidence type="ECO:0000313" key="2">
    <source>
        <dbReference type="Proteomes" id="UP000184301"/>
    </source>
</evidence>
<dbReference type="RefSeq" id="WP_073111426.1">
    <property type="nucleotide sequence ID" value="NZ_FQZY01000043.1"/>
</dbReference>
<dbReference type="STRING" id="1121950.SAMN02745243_02731"/>
<sequence length="92" mass="11360">MEVYDLMEAYYRRQEAHIKRSIVHDFVMAEVQTRYMFRKDDAELPHVWEYYPALFTEEEKAYVELKEIEDLEACKNSRRKFASEINRARREF</sequence>
<dbReference type="Proteomes" id="UP000184301">
    <property type="component" value="Unassembled WGS sequence"/>
</dbReference>
<dbReference type="AlphaFoldDB" id="A0A1M6RM17"/>
<gene>
    <name evidence="1" type="ORF">SAMN02745243_02731</name>
</gene>
<accession>A0A1M6RM17</accession>
<evidence type="ECO:0000313" key="1">
    <source>
        <dbReference type="EMBL" id="SHK33513.1"/>
    </source>
</evidence>
<name>A0A1M6RM17_9FIRM</name>
<keyword evidence="2" id="KW-1185">Reference proteome</keyword>
<proteinExistence type="predicted"/>
<protein>
    <submittedName>
        <fullName evidence="1">Uncharacterized protein</fullName>
    </submittedName>
</protein>
<reference evidence="1 2" key="1">
    <citation type="submission" date="2016-11" db="EMBL/GenBank/DDBJ databases">
        <authorList>
            <person name="Jaros S."/>
            <person name="Januszkiewicz K."/>
            <person name="Wedrychowicz H."/>
        </authorList>
    </citation>
    <scope>NUCLEOTIDE SEQUENCE [LARGE SCALE GENOMIC DNA]</scope>
    <source>
        <strain evidence="1 2">DSM 15480</strain>
    </source>
</reference>
<dbReference type="EMBL" id="FQZY01000043">
    <property type="protein sequence ID" value="SHK33513.1"/>
    <property type="molecule type" value="Genomic_DNA"/>
</dbReference>